<keyword evidence="1" id="KW-0472">Membrane</keyword>
<proteinExistence type="predicted"/>
<organism evidence="2 3">
    <name type="scientific">Candidozyma auris</name>
    <name type="common">Yeast</name>
    <name type="synonym">Candida auris</name>
    <dbReference type="NCBI Taxonomy" id="498019"/>
    <lineage>
        <taxon>Eukaryota</taxon>
        <taxon>Fungi</taxon>
        <taxon>Dikarya</taxon>
        <taxon>Ascomycota</taxon>
        <taxon>Saccharomycotina</taxon>
        <taxon>Pichiomycetes</taxon>
        <taxon>Metschnikowiaceae</taxon>
        <taxon>Candidozyma</taxon>
    </lineage>
</organism>
<dbReference type="VEuPathDB" id="FungiDB:QG37_04339"/>
<keyword evidence="1" id="KW-1133">Transmembrane helix</keyword>
<evidence type="ECO:0000313" key="3">
    <source>
        <dbReference type="Proteomes" id="UP000037122"/>
    </source>
</evidence>
<dbReference type="EMBL" id="LGST01000031">
    <property type="protein sequence ID" value="KND98452.1"/>
    <property type="molecule type" value="Genomic_DNA"/>
</dbReference>
<dbReference type="Proteomes" id="UP000037122">
    <property type="component" value="Unassembled WGS sequence"/>
</dbReference>
<reference evidence="3" key="1">
    <citation type="journal article" date="2015" name="BMC Genomics">
        <title>Draft genome of a commonly misdiagnosed multidrug resistant pathogen Candida auris.</title>
        <authorList>
            <person name="Chatterjee S."/>
            <person name="Alampalli S.V."/>
            <person name="Nageshan R.K."/>
            <person name="Chettiar S.T."/>
            <person name="Joshi S."/>
            <person name="Tatu U.S."/>
        </authorList>
    </citation>
    <scope>NUCLEOTIDE SEQUENCE [LARGE SCALE GENOMIC DNA]</scope>
    <source>
        <strain evidence="3">6684</strain>
    </source>
</reference>
<sequence length="136" mass="16330">MISELKLAVNRSGEAPLSIPIYRKWWNHEMRRQKQQRERSREYFELAIHYNVWPMKYLGSYSHAMVITGRFRQKHQQKCQQITETIRLQTHLTISLLTISLLNPFFLILIWQQLISALPKMVPPKARLPQYIDLEL</sequence>
<evidence type="ECO:0000313" key="2">
    <source>
        <dbReference type="EMBL" id="KND98452.1"/>
    </source>
</evidence>
<protein>
    <submittedName>
        <fullName evidence="2">Uncharacterized protein</fullName>
    </submittedName>
</protein>
<comment type="caution">
    <text evidence="2">The sequence shown here is derived from an EMBL/GenBank/DDBJ whole genome shotgun (WGS) entry which is preliminary data.</text>
</comment>
<gene>
    <name evidence="2" type="ORF">QG37_04339</name>
</gene>
<accession>A0A0L0NWB9</accession>
<evidence type="ECO:0000256" key="1">
    <source>
        <dbReference type="SAM" id="Phobius"/>
    </source>
</evidence>
<feature type="transmembrane region" description="Helical" evidence="1">
    <location>
        <begin position="92"/>
        <end position="111"/>
    </location>
</feature>
<keyword evidence="1" id="KW-0812">Transmembrane</keyword>
<dbReference type="AlphaFoldDB" id="A0A0L0NWB9"/>
<name>A0A0L0NWB9_CANAR</name>